<keyword evidence="5" id="KW-0965">Cell junction</keyword>
<dbReference type="Gene3D" id="1.20.80.10">
    <property type="match status" value="1"/>
</dbReference>
<dbReference type="Pfam" id="PF09379">
    <property type="entry name" value="FERM_N"/>
    <property type="match status" value="1"/>
</dbReference>
<dbReference type="GO" id="GO:0070161">
    <property type="term" value="C:anchoring junction"/>
    <property type="evidence" value="ECO:0007669"/>
    <property type="project" value="UniProtKB-SubCell"/>
</dbReference>
<proteinExistence type="predicted"/>
<dbReference type="InterPro" id="IPR029071">
    <property type="entry name" value="Ubiquitin-like_domsf"/>
</dbReference>
<dbReference type="InterPro" id="IPR018979">
    <property type="entry name" value="FERM_N"/>
</dbReference>
<dbReference type="Gene3D" id="3.30.40.10">
    <property type="entry name" value="Zinc/RING finger domain, C3HC4 (zinc finger)"/>
    <property type="match status" value="1"/>
</dbReference>
<feature type="domain" description="RING-type" evidence="8">
    <location>
        <begin position="372"/>
        <end position="407"/>
    </location>
</feature>
<evidence type="ECO:0000256" key="6">
    <source>
        <dbReference type="PROSITE-ProRule" id="PRU00175"/>
    </source>
</evidence>
<dbReference type="EMBL" id="OU963862">
    <property type="protein sequence ID" value="CAH0381699.1"/>
    <property type="molecule type" value="Genomic_DNA"/>
</dbReference>
<dbReference type="Gene3D" id="3.10.20.90">
    <property type="entry name" value="Phosphatidylinositol 3-kinase Catalytic Subunit, Chain A, domain 1"/>
    <property type="match status" value="1"/>
</dbReference>
<sequence>MWCLVSQPNAIIIEVEVDSKAKGQECLEKVCSCLGITNESDYFGLKYRTVKGHDVWINLRNPIERQVVGVAPHRFGLRVKFWVPPHLLLQETTRHQFYLHAKSDLMEGKLKVGQEIEPLKLIALLSQSELGDYESCIAPMQMYNSWCHQLNIEASEEELETIAALHKEMKGMKQSTAEYWIVKEVSNLPSFGEELFLGKTDRKSESVSVGVGPHGLTVYQGTRKQLIPFTAIRSAASQKRAFTLWYFDQFATETTLELKLSSSLSANELYRALTEKHAFYSCETVRGAVTSQFIRDLKGTIVSIFNEHSPLGKKYVFDIQRTCREVHDNARRALYDASQQSAAPSKIETQSGIEQKNSDADKLARLMDALTCRICMDSSITTVFFPCAHVVACGNCASRCEVCPLCRSPIKESKRVYLPTLSDVIEPRMISNNSSLSSMSSFTDSYNSSLDELELLGA</sequence>
<dbReference type="GO" id="GO:0006511">
    <property type="term" value="P:ubiquitin-dependent protein catabolic process"/>
    <property type="evidence" value="ECO:0007669"/>
    <property type="project" value="TreeGrafter"/>
</dbReference>
<evidence type="ECO:0000259" key="7">
    <source>
        <dbReference type="PROSITE" id="PS50057"/>
    </source>
</evidence>
<evidence type="ECO:0000313" key="9">
    <source>
        <dbReference type="EMBL" id="CAH0381699.1"/>
    </source>
</evidence>
<dbReference type="GO" id="GO:0008270">
    <property type="term" value="F:zinc ion binding"/>
    <property type="evidence" value="ECO:0007669"/>
    <property type="project" value="UniProtKB-KW"/>
</dbReference>
<dbReference type="GO" id="GO:0030182">
    <property type="term" value="P:neuron differentiation"/>
    <property type="evidence" value="ECO:0007669"/>
    <property type="project" value="UniProtKB-ARBA"/>
</dbReference>
<dbReference type="InterPro" id="IPR018980">
    <property type="entry name" value="FERM_PH-like_C"/>
</dbReference>
<evidence type="ECO:0000256" key="4">
    <source>
        <dbReference type="ARBA" id="ARBA00022833"/>
    </source>
</evidence>
<dbReference type="GO" id="GO:0009887">
    <property type="term" value="P:animal organ morphogenesis"/>
    <property type="evidence" value="ECO:0007669"/>
    <property type="project" value="UniProtKB-ARBA"/>
</dbReference>
<dbReference type="Proteomes" id="UP001152759">
    <property type="component" value="Chromosome 1"/>
</dbReference>
<evidence type="ECO:0000259" key="8">
    <source>
        <dbReference type="PROSITE" id="PS50089"/>
    </source>
</evidence>
<dbReference type="InterPro" id="IPR019748">
    <property type="entry name" value="FERM_central"/>
</dbReference>
<dbReference type="GO" id="GO:0071944">
    <property type="term" value="C:cell periphery"/>
    <property type="evidence" value="ECO:0007669"/>
    <property type="project" value="UniProtKB-ARBA"/>
</dbReference>
<dbReference type="InterPro" id="IPR000299">
    <property type="entry name" value="FERM_domain"/>
</dbReference>
<dbReference type="SUPFAM" id="SSF47031">
    <property type="entry name" value="Second domain of FERM"/>
    <property type="match status" value="1"/>
</dbReference>
<reference evidence="9" key="1">
    <citation type="submission" date="2021-12" db="EMBL/GenBank/DDBJ databases">
        <authorList>
            <person name="King R."/>
        </authorList>
    </citation>
    <scope>NUCLEOTIDE SEQUENCE</scope>
</reference>
<dbReference type="SUPFAM" id="SSF50729">
    <property type="entry name" value="PH domain-like"/>
    <property type="match status" value="1"/>
</dbReference>
<gene>
    <name evidence="9" type="ORF">BEMITA_LOCUS1319</name>
</gene>
<evidence type="ECO:0000313" key="10">
    <source>
        <dbReference type="Proteomes" id="UP001152759"/>
    </source>
</evidence>
<comment type="subcellular location">
    <subcellularLocation>
        <location evidence="1">Cell junction</location>
    </subcellularLocation>
</comment>
<dbReference type="FunFam" id="1.10.1170.10:FF:000002">
    <property type="entry name" value="Baculoviral IAP repeat containing 7"/>
    <property type="match status" value="1"/>
</dbReference>
<dbReference type="KEGG" id="btab:109035594"/>
<dbReference type="SMART" id="SM00295">
    <property type="entry name" value="B41"/>
    <property type="match status" value="1"/>
</dbReference>
<dbReference type="PROSITE" id="PS50089">
    <property type="entry name" value="ZF_RING_2"/>
    <property type="match status" value="1"/>
</dbReference>
<dbReference type="PANTHER" id="PTHR23280:SF13">
    <property type="entry name" value="E3 UBIQUITIN-PROTEIN LIGASE MYLIP"/>
    <property type="match status" value="1"/>
</dbReference>
<dbReference type="AlphaFoldDB" id="A0A9P0EWG0"/>
<evidence type="ECO:0000256" key="5">
    <source>
        <dbReference type="ARBA" id="ARBA00022949"/>
    </source>
</evidence>
<protein>
    <recommendedName>
        <fullName evidence="11">RING-type E3 ubiquitin transferase</fullName>
    </recommendedName>
</protein>
<evidence type="ECO:0000256" key="1">
    <source>
        <dbReference type="ARBA" id="ARBA00004282"/>
    </source>
</evidence>
<evidence type="ECO:0000256" key="2">
    <source>
        <dbReference type="ARBA" id="ARBA00022723"/>
    </source>
</evidence>
<dbReference type="Pfam" id="PF13920">
    <property type="entry name" value="zf-C3HC4_3"/>
    <property type="match status" value="1"/>
</dbReference>
<dbReference type="SUPFAM" id="SSF54236">
    <property type="entry name" value="Ubiquitin-like"/>
    <property type="match status" value="1"/>
</dbReference>
<keyword evidence="10" id="KW-1185">Reference proteome</keyword>
<name>A0A9P0EWG0_BEMTA</name>
<dbReference type="PANTHER" id="PTHR23280">
    <property type="entry name" value="4.1 G PROTEIN"/>
    <property type="match status" value="1"/>
</dbReference>
<dbReference type="InterPro" id="IPR035963">
    <property type="entry name" value="FERM_2"/>
</dbReference>
<dbReference type="GO" id="GO:0004842">
    <property type="term" value="F:ubiquitin-protein transferase activity"/>
    <property type="evidence" value="ECO:0007669"/>
    <property type="project" value="TreeGrafter"/>
</dbReference>
<keyword evidence="4" id="KW-0862">Zinc</keyword>
<dbReference type="CDD" id="cd17104">
    <property type="entry name" value="FERM_F1_MYLIP"/>
    <property type="match status" value="1"/>
</dbReference>
<evidence type="ECO:0000256" key="3">
    <source>
        <dbReference type="ARBA" id="ARBA00022771"/>
    </source>
</evidence>
<keyword evidence="2" id="KW-0479">Metal-binding</keyword>
<dbReference type="Pfam" id="PF09380">
    <property type="entry name" value="FERM_C"/>
    <property type="match status" value="1"/>
</dbReference>
<dbReference type="SUPFAM" id="SSF57850">
    <property type="entry name" value="RING/U-box"/>
    <property type="match status" value="1"/>
</dbReference>
<dbReference type="SMART" id="SM01196">
    <property type="entry name" value="FERM_C"/>
    <property type="match status" value="1"/>
</dbReference>
<dbReference type="InterPro" id="IPR011993">
    <property type="entry name" value="PH-like_dom_sf"/>
</dbReference>
<dbReference type="InterPro" id="IPR013083">
    <property type="entry name" value="Znf_RING/FYVE/PHD"/>
</dbReference>
<accession>A0A9P0EWG0</accession>
<dbReference type="Gene3D" id="2.30.29.30">
    <property type="entry name" value="Pleckstrin-homology domain (PH domain)/Phosphotyrosine-binding domain (PTB)"/>
    <property type="match status" value="1"/>
</dbReference>
<dbReference type="PROSITE" id="PS50057">
    <property type="entry name" value="FERM_3"/>
    <property type="match status" value="1"/>
</dbReference>
<dbReference type="Pfam" id="PF00373">
    <property type="entry name" value="FERM_M"/>
    <property type="match status" value="1"/>
</dbReference>
<evidence type="ECO:0008006" key="11">
    <source>
        <dbReference type="Google" id="ProtNLM"/>
    </source>
</evidence>
<dbReference type="InterPro" id="IPR001841">
    <property type="entry name" value="Znf_RING"/>
</dbReference>
<dbReference type="InterPro" id="IPR019749">
    <property type="entry name" value="Band_41_domain"/>
</dbReference>
<organism evidence="9 10">
    <name type="scientific">Bemisia tabaci</name>
    <name type="common">Sweetpotato whitefly</name>
    <name type="synonym">Aleurodes tabaci</name>
    <dbReference type="NCBI Taxonomy" id="7038"/>
    <lineage>
        <taxon>Eukaryota</taxon>
        <taxon>Metazoa</taxon>
        <taxon>Ecdysozoa</taxon>
        <taxon>Arthropoda</taxon>
        <taxon>Hexapoda</taxon>
        <taxon>Insecta</taxon>
        <taxon>Pterygota</taxon>
        <taxon>Neoptera</taxon>
        <taxon>Paraneoptera</taxon>
        <taxon>Hemiptera</taxon>
        <taxon>Sternorrhyncha</taxon>
        <taxon>Aleyrodoidea</taxon>
        <taxon>Aleyrodidae</taxon>
        <taxon>Aleyrodinae</taxon>
        <taxon>Bemisia</taxon>
    </lineage>
</organism>
<dbReference type="InterPro" id="IPR014352">
    <property type="entry name" value="FERM/acyl-CoA-bd_prot_sf"/>
</dbReference>
<dbReference type="CDD" id="cd14473">
    <property type="entry name" value="FERM_B-lobe"/>
    <property type="match status" value="1"/>
</dbReference>
<feature type="domain" description="FERM" evidence="7">
    <location>
        <begin position="1"/>
        <end position="284"/>
    </location>
</feature>
<keyword evidence="3 6" id="KW-0863">Zinc-finger</keyword>